<evidence type="ECO:0000256" key="6">
    <source>
        <dbReference type="SAM" id="MobiDB-lite"/>
    </source>
</evidence>
<dbReference type="PANTHER" id="PTHR24348">
    <property type="entry name" value="SERINE/THREONINE-PROTEIN KINASE UNC-51-RELATED"/>
    <property type="match status" value="1"/>
</dbReference>
<keyword evidence="2" id="KW-0547">Nucleotide-binding</keyword>
<evidence type="ECO:0000256" key="3">
    <source>
        <dbReference type="ARBA" id="ARBA00022777"/>
    </source>
</evidence>
<dbReference type="AlphaFoldDB" id="A0A815G048"/>
<keyword evidence="3" id="KW-0418">Kinase</keyword>
<organism evidence="8 9">
    <name type="scientific">Rotaria sordida</name>
    <dbReference type="NCBI Taxonomy" id="392033"/>
    <lineage>
        <taxon>Eukaryota</taxon>
        <taxon>Metazoa</taxon>
        <taxon>Spiralia</taxon>
        <taxon>Gnathifera</taxon>
        <taxon>Rotifera</taxon>
        <taxon>Eurotatoria</taxon>
        <taxon>Bdelloidea</taxon>
        <taxon>Philodinida</taxon>
        <taxon>Philodinidae</taxon>
        <taxon>Rotaria</taxon>
    </lineage>
</organism>
<proteinExistence type="predicted"/>
<evidence type="ECO:0000313" key="9">
    <source>
        <dbReference type="Proteomes" id="UP000663854"/>
    </source>
</evidence>
<dbReference type="GO" id="GO:0004674">
    <property type="term" value="F:protein serine/threonine kinase activity"/>
    <property type="evidence" value="ECO:0007669"/>
    <property type="project" value="InterPro"/>
</dbReference>
<dbReference type="EMBL" id="CAJNOH010003327">
    <property type="protein sequence ID" value="CAF1332189.1"/>
    <property type="molecule type" value="Genomic_DNA"/>
</dbReference>
<feature type="region of interest" description="Disordered" evidence="6">
    <location>
        <begin position="388"/>
        <end position="407"/>
    </location>
</feature>
<dbReference type="InterPro" id="IPR045269">
    <property type="entry name" value="Atg1-like"/>
</dbReference>
<dbReference type="SUPFAM" id="SSF56112">
    <property type="entry name" value="Protein kinase-like (PK-like)"/>
    <property type="match status" value="1"/>
</dbReference>
<protein>
    <recommendedName>
        <fullName evidence="7">Protein kinase domain-containing protein</fullName>
    </recommendedName>
</protein>
<comment type="caution">
    <text evidence="8">The sequence shown here is derived from an EMBL/GenBank/DDBJ whole genome shotgun (WGS) entry which is preliminary data.</text>
</comment>
<evidence type="ECO:0000313" key="8">
    <source>
        <dbReference type="EMBL" id="CAF1332189.1"/>
    </source>
</evidence>
<dbReference type="Pfam" id="PF10283">
    <property type="entry name" value="zf-CCHH"/>
    <property type="match status" value="2"/>
</dbReference>
<dbReference type="SMART" id="SM00220">
    <property type="entry name" value="S_TKc"/>
    <property type="match status" value="1"/>
</dbReference>
<evidence type="ECO:0000256" key="1">
    <source>
        <dbReference type="ARBA" id="ARBA00022679"/>
    </source>
</evidence>
<dbReference type="GO" id="GO:0005524">
    <property type="term" value="F:ATP binding"/>
    <property type="evidence" value="ECO:0007669"/>
    <property type="project" value="UniProtKB-KW"/>
</dbReference>
<dbReference type="Pfam" id="PF00069">
    <property type="entry name" value="Pkinase"/>
    <property type="match status" value="1"/>
</dbReference>
<sequence length="534" mass="60819">MGSNSSKTKIDALERQQQALMEQNANMAKRLAEREEATKQQDEVGIEQMVMLFLAMALSSETVMNNKKQEIEIEGTTYEIIQLVDRGNIGEIYKAKVRNKDMLVAIKAMQNTPGLQEEIKNEIHFLRLTKEIPIDNHPIIEYYGSKVTKEGIFIAMELAACDLETFWVNQVKQGESEKIAAIGIIIMVYVLRALAFLERLNIVHGDIKPQNLVIVPNEQSFCIKLIDFGTVEKMITQRAHVTVDASRSATPFFVSPEFLRRNAKNLVSRHLHKKSDAWAAGVMFYLLFCGELPWKNQIDYDNFCNDQRAKDIIVPDIGGYKMIIELLLKKNPDERSSATATLMQLKAHPTFGKIIESLHTNFCPVDDVCHMKVPNDVRQGLIKIARPGHYIDRSDSSSSKGSPEARRSCRYGSTCLRKDADHRAEFAHPGDSDYQASGASGTGKIQCSYGAKCYRTDSDHRQKYSHPADSDQDQHGKQICRHREQCYNHDPSHRQQFIHPNDKSRDNPGKQKCRYGDGCTKRNDREHMKQYLHD</sequence>
<dbReference type="Proteomes" id="UP000663854">
    <property type="component" value="Unassembled WGS sequence"/>
</dbReference>
<accession>A0A815G048</accession>
<evidence type="ECO:0000256" key="2">
    <source>
        <dbReference type="ARBA" id="ARBA00022741"/>
    </source>
</evidence>
<name>A0A815G048_9BILA</name>
<dbReference type="GO" id="GO:0005776">
    <property type="term" value="C:autophagosome"/>
    <property type="evidence" value="ECO:0007669"/>
    <property type="project" value="TreeGrafter"/>
</dbReference>
<feature type="compositionally biased region" description="Basic and acidic residues" evidence="6">
    <location>
        <begin position="519"/>
        <end position="534"/>
    </location>
</feature>
<dbReference type="Gene3D" id="3.30.200.20">
    <property type="entry name" value="Phosphorylase Kinase, domain 1"/>
    <property type="match status" value="1"/>
</dbReference>
<dbReference type="InterPro" id="IPR011009">
    <property type="entry name" value="Kinase-like_dom_sf"/>
</dbReference>
<feature type="region of interest" description="Disordered" evidence="6">
    <location>
        <begin position="491"/>
        <end position="534"/>
    </location>
</feature>
<dbReference type="InterPro" id="IPR008271">
    <property type="entry name" value="Ser/Thr_kinase_AS"/>
</dbReference>
<keyword evidence="4" id="KW-0067">ATP-binding</keyword>
<dbReference type="GO" id="GO:0005829">
    <property type="term" value="C:cytosol"/>
    <property type="evidence" value="ECO:0007669"/>
    <property type="project" value="TreeGrafter"/>
</dbReference>
<dbReference type="GO" id="GO:0000407">
    <property type="term" value="C:phagophore assembly site"/>
    <property type="evidence" value="ECO:0007669"/>
    <property type="project" value="TreeGrafter"/>
</dbReference>
<feature type="compositionally biased region" description="Basic and acidic residues" evidence="6">
    <location>
        <begin position="500"/>
        <end position="509"/>
    </location>
</feature>
<feature type="domain" description="Protein kinase" evidence="7">
    <location>
        <begin position="78"/>
        <end position="351"/>
    </location>
</feature>
<evidence type="ECO:0000256" key="4">
    <source>
        <dbReference type="ARBA" id="ARBA00022840"/>
    </source>
</evidence>
<dbReference type="Gene3D" id="1.10.510.10">
    <property type="entry name" value="Transferase(Phosphotransferase) domain 1"/>
    <property type="match status" value="1"/>
</dbReference>
<dbReference type="PANTHER" id="PTHR24348:SF22">
    <property type="entry name" value="NON-SPECIFIC SERINE_THREONINE PROTEIN KINASE"/>
    <property type="match status" value="1"/>
</dbReference>
<dbReference type="GO" id="GO:0010506">
    <property type="term" value="P:regulation of autophagy"/>
    <property type="evidence" value="ECO:0007669"/>
    <property type="project" value="InterPro"/>
</dbReference>
<evidence type="ECO:0000256" key="5">
    <source>
        <dbReference type="SAM" id="Coils"/>
    </source>
</evidence>
<feature type="coiled-coil region" evidence="5">
    <location>
        <begin position="3"/>
        <end position="30"/>
    </location>
</feature>
<evidence type="ECO:0000259" key="7">
    <source>
        <dbReference type="PROSITE" id="PS50011"/>
    </source>
</evidence>
<keyword evidence="5" id="KW-0175">Coiled coil</keyword>
<dbReference type="GO" id="GO:0000045">
    <property type="term" value="P:autophagosome assembly"/>
    <property type="evidence" value="ECO:0007669"/>
    <property type="project" value="TreeGrafter"/>
</dbReference>
<reference evidence="8" key="1">
    <citation type="submission" date="2021-02" db="EMBL/GenBank/DDBJ databases">
        <authorList>
            <person name="Nowell W R."/>
        </authorList>
    </citation>
    <scope>NUCLEOTIDE SEQUENCE</scope>
</reference>
<gene>
    <name evidence="8" type="ORF">PYM288_LOCUS31465</name>
</gene>
<dbReference type="PROSITE" id="PS50011">
    <property type="entry name" value="PROTEIN_KINASE_DOM"/>
    <property type="match status" value="1"/>
</dbReference>
<dbReference type="GO" id="GO:0016020">
    <property type="term" value="C:membrane"/>
    <property type="evidence" value="ECO:0007669"/>
    <property type="project" value="TreeGrafter"/>
</dbReference>
<dbReference type="PROSITE" id="PS00108">
    <property type="entry name" value="PROTEIN_KINASE_ST"/>
    <property type="match status" value="1"/>
</dbReference>
<dbReference type="InterPro" id="IPR019406">
    <property type="entry name" value="APLF_PBZ"/>
</dbReference>
<keyword evidence="1" id="KW-0808">Transferase</keyword>
<dbReference type="InterPro" id="IPR000719">
    <property type="entry name" value="Prot_kinase_dom"/>
</dbReference>